<evidence type="ECO:0000256" key="5">
    <source>
        <dbReference type="ARBA" id="ARBA00022801"/>
    </source>
</evidence>
<dbReference type="Pfam" id="PF24626">
    <property type="entry name" value="SH3_Tf2-1"/>
    <property type="match status" value="1"/>
</dbReference>
<gene>
    <name evidence="14" type="ORF">RhiXN_10654</name>
</gene>
<dbReference type="InterPro" id="IPR016197">
    <property type="entry name" value="Chromo-like_dom_sf"/>
</dbReference>
<evidence type="ECO:0000256" key="9">
    <source>
        <dbReference type="SAM" id="MobiDB-lite"/>
    </source>
</evidence>
<dbReference type="RefSeq" id="XP_043184567.1">
    <property type="nucleotide sequence ID" value="XM_043330470.1"/>
</dbReference>
<evidence type="ECO:0000259" key="12">
    <source>
        <dbReference type="PROSITE" id="PS50878"/>
    </source>
</evidence>
<dbReference type="InterPro" id="IPR043128">
    <property type="entry name" value="Rev_trsase/Diguanyl_cyclase"/>
</dbReference>
<dbReference type="PANTHER" id="PTHR37984:SF5">
    <property type="entry name" value="PROTEIN NYNRIN-LIKE"/>
    <property type="match status" value="1"/>
</dbReference>
<keyword evidence="10" id="KW-0732">Signal</keyword>
<dbReference type="Pfam" id="PF00078">
    <property type="entry name" value="RVT_1"/>
    <property type="match status" value="1"/>
</dbReference>
<dbReference type="Proteomes" id="UP000650533">
    <property type="component" value="Chromosome 11"/>
</dbReference>
<dbReference type="Gene3D" id="3.30.420.10">
    <property type="entry name" value="Ribonuclease H-like superfamily/Ribonuclease H"/>
    <property type="match status" value="1"/>
</dbReference>
<dbReference type="GO" id="GO:0005634">
    <property type="term" value="C:nucleus"/>
    <property type="evidence" value="ECO:0007669"/>
    <property type="project" value="UniProtKB-ARBA"/>
</dbReference>
<feature type="region of interest" description="Disordered" evidence="9">
    <location>
        <begin position="867"/>
        <end position="889"/>
    </location>
</feature>
<dbReference type="InterPro" id="IPR000477">
    <property type="entry name" value="RT_dom"/>
</dbReference>
<feature type="chain" id="PRO_5034219341" evidence="10">
    <location>
        <begin position="18"/>
        <end position="889"/>
    </location>
</feature>
<name>A0A8H8P4I0_9AGAM</name>
<evidence type="ECO:0000256" key="1">
    <source>
        <dbReference type="ARBA" id="ARBA00022679"/>
    </source>
</evidence>
<evidence type="ECO:0000313" key="14">
    <source>
        <dbReference type="EMBL" id="QRW24330.1"/>
    </source>
</evidence>
<dbReference type="EMBL" id="CP059668">
    <property type="protein sequence ID" value="QRW24330.1"/>
    <property type="molecule type" value="Genomic_DNA"/>
</dbReference>
<dbReference type="KEGG" id="rsx:RhiXN_10654"/>
<dbReference type="InterPro" id="IPR001584">
    <property type="entry name" value="Integrase_cat-core"/>
</dbReference>
<evidence type="ECO:0000256" key="10">
    <source>
        <dbReference type="SAM" id="SignalP"/>
    </source>
</evidence>
<dbReference type="SUPFAM" id="SSF56672">
    <property type="entry name" value="DNA/RNA polymerases"/>
    <property type="match status" value="1"/>
</dbReference>
<keyword evidence="3" id="KW-0540">Nuclease</keyword>
<dbReference type="InterPro" id="IPR043502">
    <property type="entry name" value="DNA/RNA_pol_sf"/>
</dbReference>
<dbReference type="Pfam" id="PF17917">
    <property type="entry name" value="RT_RNaseH"/>
    <property type="match status" value="1"/>
</dbReference>
<evidence type="ECO:0000256" key="8">
    <source>
        <dbReference type="ARBA" id="ARBA00023268"/>
    </source>
</evidence>
<organism evidence="14 15">
    <name type="scientific">Rhizoctonia solani</name>
    <dbReference type="NCBI Taxonomy" id="456999"/>
    <lineage>
        <taxon>Eukaryota</taxon>
        <taxon>Fungi</taxon>
        <taxon>Dikarya</taxon>
        <taxon>Basidiomycota</taxon>
        <taxon>Agaricomycotina</taxon>
        <taxon>Agaricomycetes</taxon>
        <taxon>Cantharellales</taxon>
        <taxon>Ceratobasidiaceae</taxon>
        <taxon>Rhizoctonia</taxon>
    </lineage>
</organism>
<dbReference type="InterPro" id="IPR041577">
    <property type="entry name" value="RT_RNaseH_2"/>
</dbReference>
<dbReference type="InterPro" id="IPR023780">
    <property type="entry name" value="Chromo_domain"/>
</dbReference>
<dbReference type="CDD" id="cd18977">
    <property type="entry name" value="CD_POL_like"/>
    <property type="match status" value="1"/>
</dbReference>
<dbReference type="PROSITE" id="PS50878">
    <property type="entry name" value="RT_POL"/>
    <property type="match status" value="1"/>
</dbReference>
<dbReference type="FunFam" id="3.30.70.270:FF:000023">
    <property type="entry name" value="Pol"/>
    <property type="match status" value="1"/>
</dbReference>
<feature type="domain" description="Reverse transcriptase" evidence="12">
    <location>
        <begin position="1"/>
        <end position="74"/>
    </location>
</feature>
<proteinExistence type="predicted"/>
<dbReference type="PROSITE" id="PS50994">
    <property type="entry name" value="INTEGRASE"/>
    <property type="match status" value="1"/>
</dbReference>
<dbReference type="GO" id="GO:0003723">
    <property type="term" value="F:RNA binding"/>
    <property type="evidence" value="ECO:0007669"/>
    <property type="project" value="UniProtKB-KW"/>
</dbReference>
<dbReference type="GO" id="GO:0006338">
    <property type="term" value="P:chromatin remodeling"/>
    <property type="evidence" value="ECO:0007669"/>
    <property type="project" value="UniProtKB-ARBA"/>
</dbReference>
<dbReference type="Gene3D" id="2.40.50.40">
    <property type="match status" value="1"/>
</dbReference>
<dbReference type="InterPro" id="IPR000953">
    <property type="entry name" value="Chromo/chromo_shadow_dom"/>
</dbReference>
<evidence type="ECO:0000259" key="13">
    <source>
        <dbReference type="PROSITE" id="PS50994"/>
    </source>
</evidence>
<dbReference type="InterPro" id="IPR036397">
    <property type="entry name" value="RNaseH_sf"/>
</dbReference>
<keyword evidence="8" id="KW-0511">Multifunctional enzyme</keyword>
<dbReference type="SUPFAM" id="SSF53098">
    <property type="entry name" value="Ribonuclease H-like"/>
    <property type="match status" value="1"/>
</dbReference>
<evidence type="ECO:0000256" key="3">
    <source>
        <dbReference type="ARBA" id="ARBA00022722"/>
    </source>
</evidence>
<dbReference type="InterPro" id="IPR041373">
    <property type="entry name" value="RT_RNaseH"/>
</dbReference>
<feature type="domain" description="Chromo" evidence="11">
    <location>
        <begin position="820"/>
        <end position="883"/>
    </location>
</feature>
<dbReference type="InterPro" id="IPR012337">
    <property type="entry name" value="RNaseH-like_sf"/>
</dbReference>
<dbReference type="InterPro" id="IPR050951">
    <property type="entry name" value="Retrovirus_Pol_polyprotein"/>
</dbReference>
<evidence type="ECO:0000256" key="2">
    <source>
        <dbReference type="ARBA" id="ARBA00022695"/>
    </source>
</evidence>
<dbReference type="PANTHER" id="PTHR37984">
    <property type="entry name" value="PROTEIN CBG26694"/>
    <property type="match status" value="1"/>
</dbReference>
<dbReference type="Pfam" id="PF17919">
    <property type="entry name" value="RT_RNaseH_2"/>
    <property type="match status" value="1"/>
</dbReference>
<keyword evidence="5" id="KW-0378">Hydrolase</keyword>
<keyword evidence="1" id="KW-0808">Transferase</keyword>
<dbReference type="Gene3D" id="3.30.70.270">
    <property type="match status" value="2"/>
</dbReference>
<protein>
    <submittedName>
        <fullName evidence="14">Retrovirus-related Pol polyprotein from transposon</fullName>
    </submittedName>
</protein>
<dbReference type="GO" id="GO:0015074">
    <property type="term" value="P:DNA integration"/>
    <property type="evidence" value="ECO:0007669"/>
    <property type="project" value="InterPro"/>
</dbReference>
<dbReference type="GeneID" id="67032933"/>
<dbReference type="SUPFAM" id="SSF54160">
    <property type="entry name" value="Chromo domain-like"/>
    <property type="match status" value="1"/>
</dbReference>
<evidence type="ECO:0000313" key="15">
    <source>
        <dbReference type="Proteomes" id="UP000650533"/>
    </source>
</evidence>
<feature type="domain" description="Integrase catalytic" evidence="13">
    <location>
        <begin position="505"/>
        <end position="664"/>
    </location>
</feature>
<keyword evidence="2" id="KW-0548">Nucleotidyltransferase</keyword>
<evidence type="ECO:0000256" key="6">
    <source>
        <dbReference type="ARBA" id="ARBA00022884"/>
    </source>
</evidence>
<dbReference type="GO" id="GO:0016787">
    <property type="term" value="F:hydrolase activity"/>
    <property type="evidence" value="ECO:0007669"/>
    <property type="project" value="UniProtKB-KW"/>
</dbReference>
<evidence type="ECO:0000256" key="4">
    <source>
        <dbReference type="ARBA" id="ARBA00022759"/>
    </source>
</evidence>
<dbReference type="PROSITE" id="PS50013">
    <property type="entry name" value="CHROMO_2"/>
    <property type="match status" value="1"/>
</dbReference>
<accession>A0A8H8P4I0</accession>
<dbReference type="AlphaFoldDB" id="A0A8H8P4I0"/>
<dbReference type="Pfam" id="PF00385">
    <property type="entry name" value="Chromo"/>
    <property type="match status" value="1"/>
</dbReference>
<dbReference type="InterPro" id="IPR056924">
    <property type="entry name" value="SH3_Tf2-1"/>
</dbReference>
<evidence type="ECO:0000256" key="7">
    <source>
        <dbReference type="ARBA" id="ARBA00022918"/>
    </source>
</evidence>
<dbReference type="SMART" id="SM00298">
    <property type="entry name" value="CHROMO"/>
    <property type="match status" value="1"/>
</dbReference>
<sequence length="889" mass="102509">MNRILSRFLWQFALVYIDDIVIYSVKFEDHCNHLDQVLGAIEEAEITLSPKKCHIGYQSLLLLGQKVSRLGLSTHKEKVDAILELEPPKNVPTLQTFLGMMTYFSSYIPFYSWIVAPLFKLLKKGTAWSWEEKEQQAFELAKEALASAPVMAYPIIGKPYRLYTDACNYGLGGILQQVQSIKIKDLKGTKAYKYLRGEYDKGNPVPRMTIPASKQRDNVTGGDTWDKQDFEETTVQVERVIAYWSRILKEAERNYSPTERKALALKEALVKFQVYLEGAEFVAITDHAALTWSKTYNNVNRRLMTWGLVFSAYPGMQLCTAQEDPLADQSTPLKLNMEEDPLRNLYKEINERFEEKLLRVASAFTQSYKIGNSQKPIKKWIPTPAEAISYQTTTSYSVEISINSEEITRFIEAYKKDSHFKQIGDNGLIYFIDSQEKYRLCVPRDLQVDILKENHDNLNQGAHAVMLRHIIELLLFTIGLRWLEAFRKAGHRRHGPRGFLQPLPIPQQPFEVVSMDFIMDLPPSNNYNAILVIVDKLTKYGHFIPCTTQIDEVQTAQLFHDHIWCHYGLPWQVITDRDARWTGAFWGHLVSMLGIWQALTTAHHPQSDGQTEILNQTTEVAIRVFTNPAKDNWSKLLSGFAHSYNTSVHTSTQQTPAFLLRGFQPLTSANLLALTSENIPRPAQESQTAEEFKESMELARSLAKDALKVAQNYQQKYYNSDKTHVTFEPGDLVLINPHSLNLLKHQSGKGNKLNMRYEGPFEVMESISPVAYRIRLPASYRIHPIINIAHLESYKASPPEFGSRPTQNIPREDFQQMPEYEVERIVEERTIKKGNKRIRQYKIRWLGYSSEHDRWRTEKELRNAPEVIKEWKQTSGSTIHPNHKKKKEF</sequence>
<keyword evidence="4" id="KW-0255">Endonuclease</keyword>
<dbReference type="GO" id="GO:0003964">
    <property type="term" value="F:RNA-directed DNA polymerase activity"/>
    <property type="evidence" value="ECO:0007669"/>
    <property type="project" value="UniProtKB-KW"/>
</dbReference>
<evidence type="ECO:0000259" key="11">
    <source>
        <dbReference type="PROSITE" id="PS50013"/>
    </source>
</evidence>
<reference evidence="14" key="1">
    <citation type="submission" date="2020-05" db="EMBL/GenBank/DDBJ databases">
        <title>Evolutionary and genomic comparisons of hybrid uninucleate and nonhybrid Rhizoctonia fungi.</title>
        <authorList>
            <person name="Li C."/>
            <person name="Chen X."/>
        </authorList>
    </citation>
    <scope>NUCLEOTIDE SEQUENCE</scope>
    <source>
        <strain evidence="14">AG-1 IA</strain>
    </source>
</reference>
<keyword evidence="7" id="KW-0695">RNA-directed DNA polymerase</keyword>
<feature type="signal peptide" evidence="10">
    <location>
        <begin position="1"/>
        <end position="17"/>
    </location>
</feature>
<dbReference type="GO" id="GO:0004519">
    <property type="term" value="F:endonuclease activity"/>
    <property type="evidence" value="ECO:0007669"/>
    <property type="project" value="UniProtKB-KW"/>
</dbReference>
<keyword evidence="6" id="KW-0694">RNA-binding</keyword>